<organism evidence="2 3">
    <name type="scientific">Methanosarcina siciliae C2J</name>
    <dbReference type="NCBI Taxonomy" id="1434118"/>
    <lineage>
        <taxon>Archaea</taxon>
        <taxon>Methanobacteriati</taxon>
        <taxon>Methanobacteriota</taxon>
        <taxon>Stenosarchaea group</taxon>
        <taxon>Methanomicrobia</taxon>
        <taxon>Methanosarcinales</taxon>
        <taxon>Methanosarcinaceae</taxon>
        <taxon>Methanosarcina</taxon>
    </lineage>
</organism>
<dbReference type="PANTHER" id="PTHR30399">
    <property type="entry name" value="UNCHARACTERIZED PROTEIN YGJP"/>
    <property type="match status" value="1"/>
</dbReference>
<dbReference type="KEGG" id="msj:MSSAC_1048"/>
<dbReference type="CDD" id="cd07344">
    <property type="entry name" value="M48_yhfN_like"/>
    <property type="match status" value="1"/>
</dbReference>
<sequence>MTTQIELGDIKVDVVLKDIKNIHLSVYPPNGRVKISAPLRMDMDTIRVFAISRLGWIKQQRKKFREQARETPREYLDLESHYVWGKRYLLKVIEVCEAPSVELKHNKMILRVRPGTADEKKQAVVDAWYREQLKKAIPPLIAKWEPLMDVKVERFFVQRMKTKWGSCNHKARNIRLNTELAKKPPECLEYIIIHEMTHLLEPTHNSRFIALMDRFMSKWQFYRDRLNQLPVSHENWIY</sequence>
<dbReference type="Gene3D" id="3.30.2010.10">
    <property type="entry name" value="Metalloproteases ('zincins'), catalytic domain"/>
    <property type="match status" value="1"/>
</dbReference>
<dbReference type="PANTHER" id="PTHR30399:SF1">
    <property type="entry name" value="UTP PYROPHOSPHATASE"/>
    <property type="match status" value="1"/>
</dbReference>
<dbReference type="Proteomes" id="UP000033123">
    <property type="component" value="Chromosome"/>
</dbReference>
<dbReference type="GeneID" id="24870632"/>
<dbReference type="STRING" id="1434118.MSSAC_1048"/>
<gene>
    <name evidence="2" type="ORF">MSSAC_1048</name>
</gene>
<evidence type="ECO:0000313" key="3">
    <source>
        <dbReference type="Proteomes" id="UP000033123"/>
    </source>
</evidence>
<dbReference type="InterPro" id="IPR002725">
    <property type="entry name" value="YgjP-like_metallopeptidase"/>
</dbReference>
<dbReference type="Pfam" id="PF01863">
    <property type="entry name" value="YgjP-like"/>
    <property type="match status" value="1"/>
</dbReference>
<dbReference type="HOGENOM" id="CLU_065947_1_1_2"/>
<protein>
    <submittedName>
        <fullName evidence="2">Putative metal-dependent hydrolase</fullName>
    </submittedName>
</protein>
<dbReference type="EMBL" id="CP009508">
    <property type="protein sequence ID" value="AKB35638.1"/>
    <property type="molecule type" value="Genomic_DNA"/>
</dbReference>
<dbReference type="InterPro" id="IPR053136">
    <property type="entry name" value="UTP_pyrophosphatase-like"/>
</dbReference>
<feature type="domain" description="YgjP-like metallopeptidase" evidence="1">
    <location>
        <begin position="24"/>
        <end position="228"/>
    </location>
</feature>
<keyword evidence="2" id="KW-0378">Hydrolase</keyword>
<evidence type="ECO:0000313" key="2">
    <source>
        <dbReference type="EMBL" id="AKB35638.1"/>
    </source>
</evidence>
<dbReference type="GO" id="GO:0016787">
    <property type="term" value="F:hydrolase activity"/>
    <property type="evidence" value="ECO:0007669"/>
    <property type="project" value="UniProtKB-KW"/>
</dbReference>
<dbReference type="RefSeq" id="WP_048180725.1">
    <property type="nucleotide sequence ID" value="NZ_CP009508.1"/>
</dbReference>
<proteinExistence type="predicted"/>
<evidence type="ECO:0000259" key="1">
    <source>
        <dbReference type="Pfam" id="PF01863"/>
    </source>
</evidence>
<reference evidence="2 3" key="1">
    <citation type="submission" date="2014-07" db="EMBL/GenBank/DDBJ databases">
        <title>Methanogenic archaea and the global carbon cycle.</title>
        <authorList>
            <person name="Henriksen J.R."/>
            <person name="Luke J."/>
            <person name="Reinhart S."/>
            <person name="Benedict M.N."/>
            <person name="Youngblut N.D."/>
            <person name="Metcalf M.E."/>
            <person name="Whitaker R.J."/>
            <person name="Metcalf W.W."/>
        </authorList>
    </citation>
    <scope>NUCLEOTIDE SEQUENCE [LARGE SCALE GENOMIC DNA]</scope>
    <source>
        <strain evidence="2 3">C2J</strain>
    </source>
</reference>
<dbReference type="AlphaFoldDB" id="A0A0E3PLG6"/>
<dbReference type="PATRIC" id="fig|1434118.4.peg.1347"/>
<accession>A0A0E3PLG6</accession>
<name>A0A0E3PLG6_9EURY</name>